<dbReference type="EMBL" id="LDRK01000027">
    <property type="protein sequence ID" value="KTR86146.1"/>
    <property type="molecule type" value="Genomic_DNA"/>
</dbReference>
<dbReference type="PANTHER" id="PTHR44688:SF16">
    <property type="entry name" value="DNA-BINDING TRANSCRIPTIONAL ACTIVATOR DEVR_DOSR"/>
    <property type="match status" value="1"/>
</dbReference>
<dbReference type="PRINTS" id="PR00038">
    <property type="entry name" value="HTHLUXR"/>
</dbReference>
<dbReference type="PROSITE" id="PS50043">
    <property type="entry name" value="HTH_LUXR_2"/>
    <property type="match status" value="1"/>
</dbReference>
<dbReference type="SMART" id="SM00421">
    <property type="entry name" value="HTH_LUXR"/>
    <property type="match status" value="1"/>
</dbReference>
<evidence type="ECO:0000256" key="4">
    <source>
        <dbReference type="SAM" id="MobiDB-lite"/>
    </source>
</evidence>
<dbReference type="Pfam" id="PF00196">
    <property type="entry name" value="GerE"/>
    <property type="match status" value="1"/>
</dbReference>
<dbReference type="CDD" id="cd06170">
    <property type="entry name" value="LuxR_C_like"/>
    <property type="match status" value="1"/>
</dbReference>
<dbReference type="RefSeq" id="WP_058593682.1">
    <property type="nucleotide sequence ID" value="NZ_LDRK01000027.1"/>
</dbReference>
<name>A0A147EPM9_9MICO</name>
<gene>
    <name evidence="6" type="ORF">NS354_06045</name>
</gene>
<feature type="region of interest" description="Disordered" evidence="4">
    <location>
        <begin position="86"/>
        <end position="117"/>
    </location>
</feature>
<comment type="caution">
    <text evidence="6">The sequence shown here is derived from an EMBL/GenBank/DDBJ whole genome shotgun (WGS) entry which is preliminary data.</text>
</comment>
<evidence type="ECO:0000313" key="7">
    <source>
        <dbReference type="Proteomes" id="UP000070810"/>
    </source>
</evidence>
<reference evidence="6 7" key="1">
    <citation type="journal article" date="2016" name="Front. Microbiol.">
        <title>Genomic Resource of Rice Seed Associated Bacteria.</title>
        <authorList>
            <person name="Midha S."/>
            <person name="Bansal K."/>
            <person name="Sharma S."/>
            <person name="Kumar N."/>
            <person name="Patil P.P."/>
            <person name="Chaudhry V."/>
            <person name="Patil P.B."/>
        </authorList>
    </citation>
    <scope>NUCLEOTIDE SEQUENCE [LARGE SCALE GENOMIC DNA]</scope>
    <source>
        <strain evidence="6 7">NS354</strain>
    </source>
</reference>
<proteinExistence type="predicted"/>
<dbReference type="PANTHER" id="PTHR44688">
    <property type="entry name" value="DNA-BINDING TRANSCRIPTIONAL ACTIVATOR DEVR_DOSR"/>
    <property type="match status" value="1"/>
</dbReference>
<organism evidence="6 7">
    <name type="scientific">Leucobacter chromiiresistens</name>
    <dbReference type="NCBI Taxonomy" id="1079994"/>
    <lineage>
        <taxon>Bacteria</taxon>
        <taxon>Bacillati</taxon>
        <taxon>Actinomycetota</taxon>
        <taxon>Actinomycetes</taxon>
        <taxon>Micrococcales</taxon>
        <taxon>Microbacteriaceae</taxon>
        <taxon>Leucobacter</taxon>
    </lineage>
</organism>
<keyword evidence="1" id="KW-0805">Transcription regulation</keyword>
<dbReference type="SUPFAM" id="SSF52540">
    <property type="entry name" value="P-loop containing nucleoside triphosphate hydrolases"/>
    <property type="match status" value="1"/>
</dbReference>
<accession>A0A147EPM9</accession>
<dbReference type="Gene3D" id="1.10.10.10">
    <property type="entry name" value="Winged helix-like DNA-binding domain superfamily/Winged helix DNA-binding domain"/>
    <property type="match status" value="1"/>
</dbReference>
<dbReference type="InterPro" id="IPR000792">
    <property type="entry name" value="Tscrpt_reg_LuxR_C"/>
</dbReference>
<dbReference type="SUPFAM" id="SSF46894">
    <property type="entry name" value="C-terminal effector domain of the bipartite response regulators"/>
    <property type="match status" value="1"/>
</dbReference>
<keyword evidence="7" id="KW-1185">Reference proteome</keyword>
<evidence type="ECO:0000256" key="3">
    <source>
        <dbReference type="ARBA" id="ARBA00023163"/>
    </source>
</evidence>
<protein>
    <recommendedName>
        <fullName evidence="5">HTH luxR-type domain-containing protein</fullName>
    </recommendedName>
</protein>
<keyword evidence="2" id="KW-0238">DNA-binding</keyword>
<dbReference type="GO" id="GO:0003677">
    <property type="term" value="F:DNA binding"/>
    <property type="evidence" value="ECO:0007669"/>
    <property type="project" value="UniProtKB-KW"/>
</dbReference>
<dbReference type="PROSITE" id="PS00622">
    <property type="entry name" value="HTH_LUXR_1"/>
    <property type="match status" value="1"/>
</dbReference>
<evidence type="ECO:0000259" key="5">
    <source>
        <dbReference type="PROSITE" id="PS50043"/>
    </source>
</evidence>
<dbReference type="InterPro" id="IPR016032">
    <property type="entry name" value="Sig_transdc_resp-reg_C-effctor"/>
</dbReference>
<evidence type="ECO:0000256" key="2">
    <source>
        <dbReference type="ARBA" id="ARBA00023125"/>
    </source>
</evidence>
<evidence type="ECO:0000313" key="6">
    <source>
        <dbReference type="EMBL" id="KTR86146.1"/>
    </source>
</evidence>
<keyword evidence="3" id="KW-0804">Transcription</keyword>
<dbReference type="PATRIC" id="fig|1079994.3.peg.1302"/>
<dbReference type="AlphaFoldDB" id="A0A147EPM9"/>
<dbReference type="InterPro" id="IPR027417">
    <property type="entry name" value="P-loop_NTPase"/>
</dbReference>
<evidence type="ECO:0000256" key="1">
    <source>
        <dbReference type="ARBA" id="ARBA00023015"/>
    </source>
</evidence>
<dbReference type="InterPro" id="IPR036388">
    <property type="entry name" value="WH-like_DNA-bd_sf"/>
</dbReference>
<sequence>MAARGSQAGAGGDRIAVPRRRLHDVVEAARPDGSVTVLIGEAGNGKGYLAEQAALALAAELPGAYAVEVLPRPSRPASGIPSVFPVGADADRGEGAADDAADDAPRPPPAGDVGATLGGVRPGAPVILVAPDIDEYPPYDLRILAELARTRTVRIIATARQLSSAIDRIGSGPQVQRLSIGALDLEESAGFLCSMLGVDRIDADTLARWHAVSGGNAYALAVLALAADRAGDLRRSRGTAWAARRDDAVTGEYARLLAASCTEPEWQALEFIAQAEPIIETPLLRSIDAGVLTALFERGLVVTQARSGAPTLTLGHPLLAASVRAAMSPVRRIELDDRIFSVLDEDRAGGDPAADADRLIRLVVFGTAAGRRVPFPWIWRAFESLARGGDPRLVLRLARSIAEHADADGAQAGSAALRAVRIARLLGDEPARHGALERIAELLADETRRGAMPPTLEVGLITTVLQERVRDGGEPDAALRELDALKARTGHRAARAMIGSARVQVLAETGRLREAAEACPPHDVSADLGIEWARSPGRAMASLILDQRGAVEQAVASAEHARALSRLGPHSRSDLVDIQGFCTLLGHWVSGSRESARRVYEGLAGEASADAHAEAHYSGLVEVGAVLLAVQEGRWTEAVGGGERLADRLTSSDPYALAPLVQAALGLSLAVLGERAGAMRAIGASESPQRGVSMAVGGHRRVLALRARQWLRDPHAADEAARIVDWAARERLPYIELLARHARAYETRAVSGDDLVTAERLAAQVDGPLGDALLAHLSRIARGPDPGAPAGARPAVDEEPEIRLLADLGIWLPMPPAPHLTPREREIVLLAALGYSSRFIADRLTISARTVETHLSHAFAKIGVENRDEMREWVARNRTEMTPPRST</sequence>
<dbReference type="OrthoDB" id="3197423at2"/>
<dbReference type="GO" id="GO:0006355">
    <property type="term" value="P:regulation of DNA-templated transcription"/>
    <property type="evidence" value="ECO:0007669"/>
    <property type="project" value="InterPro"/>
</dbReference>
<feature type="domain" description="HTH luxR-type" evidence="5">
    <location>
        <begin position="813"/>
        <end position="878"/>
    </location>
</feature>
<dbReference type="Proteomes" id="UP000070810">
    <property type="component" value="Unassembled WGS sequence"/>
</dbReference>